<evidence type="ECO:0000313" key="2">
    <source>
        <dbReference type="EMBL" id="TJY66632.1"/>
    </source>
</evidence>
<organism evidence="2 3">
    <name type="scientific">Sphingobacterium alkalisoli</name>
    <dbReference type="NCBI Taxonomy" id="1874115"/>
    <lineage>
        <taxon>Bacteria</taxon>
        <taxon>Pseudomonadati</taxon>
        <taxon>Bacteroidota</taxon>
        <taxon>Sphingobacteriia</taxon>
        <taxon>Sphingobacteriales</taxon>
        <taxon>Sphingobacteriaceae</taxon>
        <taxon>Sphingobacterium</taxon>
    </lineage>
</organism>
<keyword evidence="3" id="KW-1185">Reference proteome</keyword>
<dbReference type="RefSeq" id="WP_136819981.1">
    <property type="nucleotide sequence ID" value="NZ_BMJX01000002.1"/>
</dbReference>
<gene>
    <name evidence="2" type="ORF">FAZ19_06845</name>
</gene>
<dbReference type="EMBL" id="SUKA01000002">
    <property type="protein sequence ID" value="TJY66632.1"/>
    <property type="molecule type" value="Genomic_DNA"/>
</dbReference>
<name>A0A4U0H8A0_9SPHI</name>
<dbReference type="AlphaFoldDB" id="A0A4U0H8A0"/>
<reference evidence="2 3" key="1">
    <citation type="submission" date="2019-04" db="EMBL/GenBank/DDBJ databases">
        <title>Sphingobacterium olei sp. nov., isolated from oil-contaminated soil.</title>
        <authorList>
            <person name="Liu B."/>
        </authorList>
    </citation>
    <scope>NUCLEOTIDE SEQUENCE [LARGE SCALE GENOMIC DNA]</scope>
    <source>
        <strain evidence="2 3">Y3L14</strain>
    </source>
</reference>
<keyword evidence="1" id="KW-0732">Signal</keyword>
<proteinExistence type="predicted"/>
<evidence type="ECO:0000313" key="3">
    <source>
        <dbReference type="Proteomes" id="UP000309872"/>
    </source>
</evidence>
<feature type="chain" id="PRO_5020342056" evidence="1">
    <location>
        <begin position="21"/>
        <end position="79"/>
    </location>
</feature>
<protein>
    <submittedName>
        <fullName evidence="2">Uncharacterized protein</fullName>
    </submittedName>
</protein>
<dbReference type="Proteomes" id="UP000309872">
    <property type="component" value="Unassembled WGS sequence"/>
</dbReference>
<sequence>MKVLALLLWTPVLCMLYSNAFSQHVVNEIESYVSWLNKGTVYEMGAARITDGNSVVPISISYTVTSHRPILQRHRSNYH</sequence>
<evidence type="ECO:0000256" key="1">
    <source>
        <dbReference type="SAM" id="SignalP"/>
    </source>
</evidence>
<feature type="signal peptide" evidence="1">
    <location>
        <begin position="1"/>
        <end position="20"/>
    </location>
</feature>
<comment type="caution">
    <text evidence="2">The sequence shown here is derived from an EMBL/GenBank/DDBJ whole genome shotgun (WGS) entry which is preliminary data.</text>
</comment>
<accession>A0A4U0H8A0</accession>